<protein>
    <recommendedName>
        <fullName evidence="6">LPXTG cell wall anchor domain-containing protein</fullName>
    </recommendedName>
</protein>
<dbReference type="Proteomes" id="UP000285023">
    <property type="component" value="Unassembled WGS sequence"/>
</dbReference>
<dbReference type="EMBL" id="QXTF01000001">
    <property type="protein sequence ID" value="RIX32181.1"/>
    <property type="molecule type" value="Genomic_DNA"/>
</dbReference>
<dbReference type="AlphaFoldDB" id="A0A418Q2V7"/>
<proteinExistence type="predicted"/>
<keyword evidence="5" id="KW-1185">Reference proteome</keyword>
<name>A0A418Q2V7_9SPHN</name>
<sequence length="421" mass="43732">MTYKAFGGALSALALIAAVPAVAQDADAPVDVTAGPPPSTETVGPRQLRDFQLNGTVTRPAQNNAQPAPVQAAPPAATRSSTPTPTNSGPTTAAVGSIERGTANISASSTRPAVTGGTATAELPEVTPPIPTDVATNIDSPASPEFDDSAGVAAPTLADESGGMPWAWIAALIALVGGGAFIGWSRRNRRSGYGDPRRLAFAGLVPDAEPAARPVPPARPRADPVPPRAQQAPQPQPRPAPPAAPAPKPVDDGLIVSTRLKPDLAIQFQPDRAVLTESDVMIQFDVVLVNNGSAPARGVLVEARMVCAHAGQDQEIGAFFHQPVGKGDRIAIIQPLGKIALKSAVRMPLAQLRSFEVEGRQLFVPLVAFNVLYNNSLQTSASYLVGRGTPADEKLGPFRLDLGPRIFRGLSARPHSMGLSR</sequence>
<feature type="transmembrane region" description="Helical" evidence="2">
    <location>
        <begin position="166"/>
        <end position="184"/>
    </location>
</feature>
<evidence type="ECO:0000256" key="2">
    <source>
        <dbReference type="SAM" id="Phobius"/>
    </source>
</evidence>
<keyword evidence="3" id="KW-0732">Signal</keyword>
<feature type="chain" id="PRO_5019329984" description="LPXTG cell wall anchor domain-containing protein" evidence="3">
    <location>
        <begin position="24"/>
        <end position="421"/>
    </location>
</feature>
<feature type="signal peptide" evidence="3">
    <location>
        <begin position="1"/>
        <end position="23"/>
    </location>
</feature>
<evidence type="ECO:0000313" key="5">
    <source>
        <dbReference type="Proteomes" id="UP000285023"/>
    </source>
</evidence>
<organism evidence="4 5">
    <name type="scientific">Sphingomonas edaphi</name>
    <dbReference type="NCBI Taxonomy" id="2315689"/>
    <lineage>
        <taxon>Bacteria</taxon>
        <taxon>Pseudomonadati</taxon>
        <taxon>Pseudomonadota</taxon>
        <taxon>Alphaproteobacteria</taxon>
        <taxon>Sphingomonadales</taxon>
        <taxon>Sphingomonadaceae</taxon>
        <taxon>Sphingomonas</taxon>
    </lineage>
</organism>
<evidence type="ECO:0000313" key="4">
    <source>
        <dbReference type="EMBL" id="RIX32181.1"/>
    </source>
</evidence>
<comment type="caution">
    <text evidence="4">The sequence shown here is derived from an EMBL/GenBank/DDBJ whole genome shotgun (WGS) entry which is preliminary data.</text>
</comment>
<reference evidence="4 5" key="1">
    <citation type="submission" date="2018-09" db="EMBL/GenBank/DDBJ databases">
        <title>Sphingomonas sp. DAC4.</title>
        <authorList>
            <person name="Seo T."/>
        </authorList>
    </citation>
    <scope>NUCLEOTIDE SEQUENCE [LARGE SCALE GENOMIC DNA]</scope>
    <source>
        <strain evidence="4 5">DAC4</strain>
    </source>
</reference>
<evidence type="ECO:0000256" key="1">
    <source>
        <dbReference type="SAM" id="MobiDB-lite"/>
    </source>
</evidence>
<accession>A0A418Q2V7</accession>
<feature type="compositionally biased region" description="Low complexity" evidence="1">
    <location>
        <begin position="60"/>
        <end position="94"/>
    </location>
</feature>
<feature type="region of interest" description="Disordered" evidence="1">
    <location>
        <begin position="28"/>
        <end position="47"/>
    </location>
</feature>
<evidence type="ECO:0008006" key="6">
    <source>
        <dbReference type="Google" id="ProtNLM"/>
    </source>
</evidence>
<feature type="region of interest" description="Disordered" evidence="1">
    <location>
        <begin position="204"/>
        <end position="252"/>
    </location>
</feature>
<feature type="compositionally biased region" description="Polar residues" evidence="1">
    <location>
        <begin position="103"/>
        <end position="112"/>
    </location>
</feature>
<feature type="compositionally biased region" description="Pro residues" evidence="1">
    <location>
        <begin position="234"/>
        <end position="248"/>
    </location>
</feature>
<evidence type="ECO:0000256" key="3">
    <source>
        <dbReference type="SAM" id="SignalP"/>
    </source>
</evidence>
<keyword evidence="2" id="KW-1133">Transmembrane helix</keyword>
<keyword evidence="2" id="KW-0812">Transmembrane</keyword>
<gene>
    <name evidence="4" type="ORF">D3M59_04225</name>
</gene>
<feature type="compositionally biased region" description="Pro residues" evidence="1">
    <location>
        <begin position="213"/>
        <end position="227"/>
    </location>
</feature>
<feature type="region of interest" description="Disordered" evidence="1">
    <location>
        <begin position="59"/>
        <end position="150"/>
    </location>
</feature>
<keyword evidence="2" id="KW-0472">Membrane</keyword>